<keyword evidence="2" id="KW-1185">Reference proteome</keyword>
<evidence type="ECO:0000313" key="2">
    <source>
        <dbReference type="Proteomes" id="UP000006038"/>
    </source>
</evidence>
<dbReference type="EnsemblPlants" id="OB02G25270.1">
    <property type="protein sequence ID" value="OB02G25270.1"/>
    <property type="gene ID" value="OB02G25270"/>
</dbReference>
<name>J3LD10_ORYBR</name>
<proteinExistence type="predicted"/>
<dbReference type="HOGENOM" id="CLU_1716046_0_0_1"/>
<organism evidence="1">
    <name type="scientific">Oryza brachyantha</name>
    <name type="common">malo sina</name>
    <dbReference type="NCBI Taxonomy" id="4533"/>
    <lineage>
        <taxon>Eukaryota</taxon>
        <taxon>Viridiplantae</taxon>
        <taxon>Streptophyta</taxon>
        <taxon>Embryophyta</taxon>
        <taxon>Tracheophyta</taxon>
        <taxon>Spermatophyta</taxon>
        <taxon>Magnoliopsida</taxon>
        <taxon>Liliopsida</taxon>
        <taxon>Poales</taxon>
        <taxon>Poaceae</taxon>
        <taxon>BOP clade</taxon>
        <taxon>Oryzoideae</taxon>
        <taxon>Oryzeae</taxon>
        <taxon>Oryzinae</taxon>
        <taxon>Oryza</taxon>
    </lineage>
</organism>
<evidence type="ECO:0000313" key="1">
    <source>
        <dbReference type="EnsemblPlants" id="OB02G25270.1"/>
    </source>
</evidence>
<accession>J3LD10</accession>
<dbReference type="Gramene" id="OB02G25270.1">
    <property type="protein sequence ID" value="OB02G25270.1"/>
    <property type="gene ID" value="OB02G25270"/>
</dbReference>
<protein>
    <submittedName>
        <fullName evidence="1">Uncharacterized protein</fullName>
    </submittedName>
</protein>
<dbReference type="Proteomes" id="UP000006038">
    <property type="component" value="Unassembled WGS sequence"/>
</dbReference>
<reference evidence="1" key="1">
    <citation type="submission" date="2013-04" db="UniProtKB">
        <authorList>
            <consortium name="EnsemblPlants"/>
        </authorList>
    </citation>
    <scope>IDENTIFICATION</scope>
</reference>
<sequence>MNSNDDHEFENNLQELEDAMHEFGVYASDVQIVSEQEELNDSNYEVKHTNKNLTDIQRKDIYAALVHKLARPRYNEENICTFDGKTGVWPFTRKIAQPLNQTLVLKFHPSWQENARSYGVMVLSYELVKERPENNRQHVYMEAEVVESFVSQL</sequence>
<dbReference type="AlphaFoldDB" id="J3LD10"/>